<dbReference type="InterPro" id="IPR007322">
    <property type="entry name" value="RNA_pol_bunyavir"/>
</dbReference>
<dbReference type="GO" id="GO:0003968">
    <property type="term" value="F:RNA-directed RNA polymerase activity"/>
    <property type="evidence" value="ECO:0007669"/>
    <property type="project" value="UniProtKB-KW"/>
</dbReference>
<evidence type="ECO:0000256" key="4">
    <source>
        <dbReference type="ARBA" id="ARBA00030285"/>
    </source>
</evidence>
<dbReference type="EMBL" id="MW452282">
    <property type="protein sequence ID" value="QTW97785.1"/>
    <property type="molecule type" value="Viral_cRNA"/>
</dbReference>
<evidence type="ECO:0000259" key="9">
    <source>
        <dbReference type="PROSITE" id="PS50525"/>
    </source>
</evidence>
<organism evidence="10">
    <name type="scientific">Qingnian mosquito virus</name>
    <dbReference type="NCBI Taxonomy" id="1608059"/>
    <lineage>
        <taxon>Viruses</taxon>
        <taxon>Riboviria</taxon>
        <taxon>Orthornavirae</taxon>
        <taxon>Negarnaviricota</taxon>
        <taxon>Polyploviricotina</taxon>
        <taxon>Bunyaviricetes</taxon>
        <taxon>Elliovirales</taxon>
        <taxon>Peribunyaviridae</taxon>
    </lineage>
</organism>
<evidence type="ECO:0000256" key="6">
    <source>
        <dbReference type="ARBA" id="ARBA00031012"/>
    </source>
</evidence>
<sequence>MEHYQNEVWAGSQQTDVSSISISPSEVYERTVAISLDNFELSVETRDGNVYVTIKSTQNFNSGASKYNSSIFTENGFHLVLVYKEGSSMESIIHDITCSCICNGTDKKQSETLSVPLPHHLDLTPDFSQERITEFGRTALIVEFATSRANNVRALETTYNSKYIKYASNLMEINTYLEKKRGIESSENTVEMKICHLVCCVVTSNYVVTNAKISQTLVNELCNLNALGNSLRYQFESLGLIKRVISDQSLSVSRVDDCIKMINDKPHKFSGNLLISDENIKRFESSEIDEKNALEGLRSIFEDTKETLDKHIAKQVDIETRADGTVIFKTDKREERIAAFNQKRDELKLIYDSRPTRTTAKAVIPIPYMKLLPNRQGDMRSLVTYYKKRLSESYLTSDSQSIAYRELFLNCLDGLLSKQNHVFFRSKEDRLREIREKGGISTESAKQTKRDAVTFKPSYESTLIFAKEGVEAKHLSHMDFMKTHRYEKGKSFHIFDTPTGDIENWIQSDLKKSADQMIDYRLNDDLIRAALETVKGPKLNVFEEASLKRQKTVFQYEMMQFCETATSVAMEAVANLIKNVDSNQWLVGSLPNTNVMYIIKPTNKKGHIFISLLFEDENLIKDPNSCGVFKDALEIGEGLFCCQFFSLQNGRAQNWVTAKYRIASLFEYFCAENMDADAGEYKPTPKQSKELKLCFLINFDDKRCTEDVLISSRYVYQRSHETLPRVPDASDFITSLPSFMNSRLGCHIAMKLIDLIRKINEGQLMQSRVYTASDGRTIMEFYNLHDYLTGEKLSDYGDLLNIFYIGYLKNKNQDHENNTKFSMIRKLLEEDKKVDYDRVDEMAKDGNVCPHDFNIDLVKLCGHALAALLSKHMGKDFMERLGNEIKEKLASITSLKVLSTTKATSGFTKDNEKDGKFHPNGKVFMEGRWVYMNNMLNPLLIEAAVRDFCSGNYDKFMHISLFEKKQHGGMREISIMAIIDRIWQRILEVISETICGHIPQEITNNPNNESTIFRDHTKNVMKERNVDKFTIIGNSNDAKRWNQMHLVAKFGIILTKVLPKEFHKMIWIILERFENKKLRLPEEVFNFMNTHMNTPLYDDIYTELRAAFHGEKSPFNRTIKPRENFILVRTGMLQGLLQSTSSLYHCAVIEAFQNFHSNMVEAKAMDAYLRDPELFDTLTRTSQEYLLGMKEKAKISKAGAFIFFSGLLSLFVRNHNQTFLGTHSESAAWVVTSDDSAIYVLYQSNTGKETKAPILFNTMAQARLAKFYLLCGIMISIKSTTGTENQIEFKSEFNCIDQSYQARFKNVSAAFNQNVNADFVSKQQNNFSMIRSIYETGVSSLVCFTILCHLARMHYLTLGSENNDLFPFLKEALLKTRMPATGLHLISPSLITGIATYSSLDYAVIKNMNRTHFFRESYTSAVEKMKEERKEDIDKGVLRPIDIEWALMRSMKPCNQSNLININFSNMNKALDMIYKLGVTKDDLLYFNKHPQAFFEIAMSEEAIKAMVAKLVCNPNMADAMGKETDVARELSKAVYILSSYCISLRDSTARGLDIDRIMAQVKLQKKTDKNAIDKKGKISLIALVESVARYLESAQLEREEEIRSSADKELEILKREKQDLNIIFPAVEDFEFLFRMEMKYSEKILLRQINIPKRKKAKIRISETKEIDFTLLHKVLIAKWFDINNVYHKSVIDIMMKAGRKHFPWIRDTFQESLDASLFPNAIDLLLYLETIPEQSSYIRFKSNPFTPNIGENPLETAIRKLFWPGYEFINSENMTVSPAIERRDFTLSDFRGSIAGIGLCPIIQKKKDELMEHAEKKLKDQFTGNPAILAVSPRRGNINSLKIIYHAFFDEKYVNSKRFTRDMETNKNGTYGIFTQMQEFDPVNRAYFGFGIWQGYVSGTETKITMYANKKRENNPNLDTQTYLTSVVVGRIGTSMTFFLTGLENLCKDLKIINDLNSPHRHLRLTYPNLSNISNFKQNTQGCPVYQDLSFVLKPAVFGSELKTRVERIFRNGLITIRLKCIEKLHGNRERDFTILSYTTSLTDFHGLRRNFMELKESRLQDWFERKPAPVDKIISFLKLLKSGKGKEKVNFWLVDELQNYLRDFASYSVKGSRIAYLTNNFESKGTAIMNIPASTEPSSEETSIKEETKPEEMELKTPEITEESKKAGEEEEKKVVSFNDDEDVETEDEETGDEAEVDNDDDYDYTEDLEAFDMFENFIVSITDDVAKLKEEDDNMMNMVMEFFDNEDLEEMFSKVELTRLDTHPILDNLLDIFKYNRDYEQNLKIFINGEAIPKFYLEHIEALTVIFPKIENLPIIVKPEINEEDME</sequence>
<keyword evidence="10" id="KW-0548">Nucleotidyltransferase</keyword>
<feature type="compositionally biased region" description="Basic and acidic residues" evidence="8">
    <location>
        <begin position="2145"/>
        <end position="2178"/>
    </location>
</feature>
<evidence type="ECO:0000256" key="8">
    <source>
        <dbReference type="SAM" id="MobiDB-lite"/>
    </source>
</evidence>
<evidence type="ECO:0000256" key="7">
    <source>
        <dbReference type="SAM" id="Coils"/>
    </source>
</evidence>
<dbReference type="GO" id="GO:0039694">
    <property type="term" value="P:viral RNA genome replication"/>
    <property type="evidence" value="ECO:0007669"/>
    <property type="project" value="InterPro"/>
</dbReference>
<name>A0A8B0RPT3_9VIRU</name>
<keyword evidence="7" id="KW-0175">Coiled coil</keyword>
<feature type="coiled-coil region" evidence="7">
    <location>
        <begin position="1597"/>
        <end position="1624"/>
    </location>
</feature>
<keyword evidence="10" id="KW-0696">RNA-directed RNA polymerase</keyword>
<evidence type="ECO:0000256" key="1">
    <source>
        <dbReference type="ARBA" id="ARBA00012494"/>
    </source>
</evidence>
<dbReference type="PROSITE" id="PS50525">
    <property type="entry name" value="RDRP_SSRNA_NEG_SEG"/>
    <property type="match status" value="1"/>
</dbReference>
<dbReference type="InterPro" id="IPR007099">
    <property type="entry name" value="RNA-dir_pol_NSvirus"/>
</dbReference>
<feature type="region of interest" description="Disordered" evidence="8">
    <location>
        <begin position="2134"/>
        <end position="2204"/>
    </location>
</feature>
<accession>A0A8B0RPT3</accession>
<evidence type="ECO:0000256" key="2">
    <source>
        <dbReference type="ARBA" id="ARBA00018602"/>
    </source>
</evidence>
<dbReference type="EC" id="2.7.7.48" evidence="1"/>
<feature type="compositionally biased region" description="Acidic residues" evidence="8">
    <location>
        <begin position="2182"/>
        <end position="2204"/>
    </location>
</feature>
<protein>
    <recommendedName>
        <fullName evidence="2">RNA-directed RNA polymerase L</fullName>
        <ecNumber evidence="1">2.7.7.48</ecNumber>
    </recommendedName>
    <alternativeName>
        <fullName evidence="4">Large structural protein</fullName>
    </alternativeName>
    <alternativeName>
        <fullName evidence="6">Replicase</fullName>
    </alternativeName>
    <alternativeName>
        <fullName evidence="5">Transcriptase</fullName>
    </alternativeName>
</protein>
<proteinExistence type="predicted"/>
<dbReference type="GO" id="GO:0006351">
    <property type="term" value="P:DNA-templated transcription"/>
    <property type="evidence" value="ECO:0007669"/>
    <property type="project" value="InterPro"/>
</dbReference>
<keyword evidence="3" id="KW-0808">Transferase</keyword>
<reference evidence="10" key="1">
    <citation type="submission" date="2021-01" db="EMBL/GenBank/DDBJ databases">
        <authorList>
            <person name="Kang Y."/>
        </authorList>
    </citation>
    <scope>NUCLEOTIDE SEQUENCE</scope>
    <source>
        <strain evidence="10">YC179</strain>
    </source>
</reference>
<evidence type="ECO:0000256" key="5">
    <source>
        <dbReference type="ARBA" id="ARBA00030436"/>
    </source>
</evidence>
<evidence type="ECO:0000313" key="10">
    <source>
        <dbReference type="EMBL" id="QTW97785.1"/>
    </source>
</evidence>
<feature type="domain" description="RdRp catalytic" evidence="9">
    <location>
        <begin position="1020"/>
        <end position="1221"/>
    </location>
</feature>
<evidence type="ECO:0000256" key="3">
    <source>
        <dbReference type="ARBA" id="ARBA00022679"/>
    </source>
</evidence>
<dbReference type="Pfam" id="PF04196">
    <property type="entry name" value="Bunya_RdRp"/>
    <property type="match status" value="1"/>
</dbReference>